<dbReference type="GO" id="GO:0016020">
    <property type="term" value="C:membrane"/>
    <property type="evidence" value="ECO:0007669"/>
    <property type="project" value="UniProtKB-SubCell"/>
</dbReference>
<dbReference type="HOGENOM" id="CLU_070290_0_0_9"/>
<protein>
    <submittedName>
        <fullName evidence="6">Uncharacterized protein</fullName>
    </submittedName>
</protein>
<keyword evidence="7" id="KW-1185">Reference proteome</keyword>
<evidence type="ECO:0000256" key="4">
    <source>
        <dbReference type="ARBA" id="ARBA00023136"/>
    </source>
</evidence>
<dbReference type="eggNOG" id="COG0705">
    <property type="taxonomic scope" value="Bacteria"/>
</dbReference>
<dbReference type="SUPFAM" id="SSF144091">
    <property type="entry name" value="Rhomboid-like"/>
    <property type="match status" value="1"/>
</dbReference>
<dbReference type="InterPro" id="IPR035952">
    <property type="entry name" value="Rhomboid-like_sf"/>
</dbReference>
<accession>F2JSD7</accession>
<feature type="transmembrane region" description="Helical" evidence="5">
    <location>
        <begin position="95"/>
        <end position="115"/>
    </location>
</feature>
<dbReference type="Proteomes" id="UP000008467">
    <property type="component" value="Chromosome"/>
</dbReference>
<reference evidence="6 7" key="1">
    <citation type="journal article" date="2011" name="J. Bacteriol.">
        <title>Complete genome sequence of the cellulose-degrading bacterium Cellulosilyticum lentocellum.</title>
        <authorList>
            <consortium name="US DOE Joint Genome Institute"/>
            <person name="Miller D.A."/>
            <person name="Suen G."/>
            <person name="Bruce D."/>
            <person name="Copeland A."/>
            <person name="Cheng J.F."/>
            <person name="Detter C."/>
            <person name="Goodwin L.A."/>
            <person name="Han C.S."/>
            <person name="Hauser L.J."/>
            <person name="Land M.L."/>
            <person name="Lapidus A."/>
            <person name="Lucas S."/>
            <person name="Meincke L."/>
            <person name="Pitluck S."/>
            <person name="Tapia R."/>
            <person name="Teshima H."/>
            <person name="Woyke T."/>
            <person name="Fox B.G."/>
            <person name="Angert E.R."/>
            <person name="Currie C.R."/>
        </authorList>
    </citation>
    <scope>NUCLEOTIDE SEQUENCE [LARGE SCALE GENOMIC DNA]</scope>
    <source>
        <strain evidence="7">ATCC 49066 / DSM 5427 / NCIMB 11756 / RHM5</strain>
    </source>
</reference>
<evidence type="ECO:0000256" key="2">
    <source>
        <dbReference type="ARBA" id="ARBA00022692"/>
    </source>
</evidence>
<feature type="transmembrane region" description="Helical" evidence="5">
    <location>
        <begin position="21"/>
        <end position="45"/>
    </location>
</feature>
<dbReference type="RefSeq" id="WP_013658451.1">
    <property type="nucleotide sequence ID" value="NC_015275.1"/>
</dbReference>
<dbReference type="STRING" id="642492.Clole_3491"/>
<keyword evidence="3 5" id="KW-1133">Transmembrane helix</keyword>
<organism evidence="6 7">
    <name type="scientific">Cellulosilyticum lentocellum (strain ATCC 49066 / DSM 5427 / NCIMB 11756 / RHM5)</name>
    <name type="common">Clostridium lentocellum</name>
    <dbReference type="NCBI Taxonomy" id="642492"/>
    <lineage>
        <taxon>Bacteria</taxon>
        <taxon>Bacillati</taxon>
        <taxon>Bacillota</taxon>
        <taxon>Clostridia</taxon>
        <taxon>Lachnospirales</taxon>
        <taxon>Cellulosilyticaceae</taxon>
        <taxon>Cellulosilyticum</taxon>
    </lineage>
</organism>
<dbReference type="KEGG" id="cle:Clole_3491"/>
<feature type="transmembrane region" description="Helical" evidence="5">
    <location>
        <begin position="57"/>
        <end position="83"/>
    </location>
</feature>
<evidence type="ECO:0000256" key="1">
    <source>
        <dbReference type="ARBA" id="ARBA00004141"/>
    </source>
</evidence>
<gene>
    <name evidence="6" type="ordered locus">Clole_3491</name>
</gene>
<keyword evidence="4 5" id="KW-0472">Membrane</keyword>
<sequence length="266" mass="31043">MNFLNKLERKYGRFSIPNLMLYIIMGNIIVYIAQFLLGLPIIEWIYFDPAYIMQGQIWRIISWIFIPISSSPIWFIFAILLYYSIGRELEYQWGTFKFNVYYLLGIIFNIIAFFISGGNMIITATYMNLSLFLAYAVLFPDVQFSLYGIIPIKVKYLAALNIAFLLVNLIRGTTSTRILIIVSLLNFLLFFGSTLMRGRRTSTQKQFKKQKRELKQGAPIKVAFHKCAVCGKTELTDPEAEFRYCSSCNGNYEYCMEHLHNHEHKQ</sequence>
<feature type="transmembrane region" description="Helical" evidence="5">
    <location>
        <begin position="121"/>
        <end position="142"/>
    </location>
</feature>
<dbReference type="EMBL" id="CP002582">
    <property type="protein sequence ID" value="ADZ85175.1"/>
    <property type="molecule type" value="Genomic_DNA"/>
</dbReference>
<evidence type="ECO:0000256" key="3">
    <source>
        <dbReference type="ARBA" id="ARBA00022989"/>
    </source>
</evidence>
<feature type="transmembrane region" description="Helical" evidence="5">
    <location>
        <begin position="178"/>
        <end position="196"/>
    </location>
</feature>
<proteinExistence type="predicted"/>
<evidence type="ECO:0000313" key="6">
    <source>
        <dbReference type="EMBL" id="ADZ85175.1"/>
    </source>
</evidence>
<keyword evidence="2 5" id="KW-0812">Transmembrane</keyword>
<evidence type="ECO:0000256" key="5">
    <source>
        <dbReference type="SAM" id="Phobius"/>
    </source>
</evidence>
<evidence type="ECO:0000313" key="7">
    <source>
        <dbReference type="Proteomes" id="UP000008467"/>
    </source>
</evidence>
<dbReference type="AlphaFoldDB" id="F2JSD7"/>
<name>F2JSD7_CELLD</name>
<dbReference type="Gene3D" id="1.20.1540.10">
    <property type="entry name" value="Rhomboid-like"/>
    <property type="match status" value="1"/>
</dbReference>
<comment type="subcellular location">
    <subcellularLocation>
        <location evidence="1">Membrane</location>
        <topology evidence="1">Multi-pass membrane protein</topology>
    </subcellularLocation>
</comment>